<comment type="caution">
    <text evidence="7">The sequence shown here is derived from an EMBL/GenBank/DDBJ whole genome shotgun (WGS) entry which is preliminary data.</text>
</comment>
<comment type="subcellular location">
    <subcellularLocation>
        <location evidence="1">Nucleus</location>
    </subcellularLocation>
</comment>
<evidence type="ECO:0000256" key="4">
    <source>
        <dbReference type="ARBA" id="ARBA00023043"/>
    </source>
</evidence>
<keyword evidence="8" id="KW-1185">Reference proteome</keyword>
<evidence type="ECO:0008006" key="9">
    <source>
        <dbReference type="Google" id="ProtNLM"/>
    </source>
</evidence>
<reference evidence="7" key="1">
    <citation type="submission" date="2019-10" db="EMBL/GenBank/DDBJ databases">
        <authorList>
            <consortium name="DOE Joint Genome Institute"/>
            <person name="Kuo A."/>
            <person name="Miyauchi S."/>
            <person name="Kiss E."/>
            <person name="Drula E."/>
            <person name="Kohler A."/>
            <person name="Sanchez-Garcia M."/>
            <person name="Andreopoulos B."/>
            <person name="Barry K.W."/>
            <person name="Bonito G."/>
            <person name="Buee M."/>
            <person name="Carver A."/>
            <person name="Chen C."/>
            <person name="Cichocki N."/>
            <person name="Clum A."/>
            <person name="Culley D."/>
            <person name="Crous P.W."/>
            <person name="Fauchery L."/>
            <person name="Girlanda M."/>
            <person name="Hayes R."/>
            <person name="Keri Z."/>
            <person name="LaButti K."/>
            <person name="Lipzen A."/>
            <person name="Lombard V."/>
            <person name="Magnuson J."/>
            <person name="Maillard F."/>
            <person name="Morin E."/>
            <person name="Murat C."/>
            <person name="Nolan M."/>
            <person name="Ohm R."/>
            <person name="Pangilinan J."/>
            <person name="Pereira M."/>
            <person name="Perotto S."/>
            <person name="Peter M."/>
            <person name="Riley R."/>
            <person name="Sitrit Y."/>
            <person name="Stielow B."/>
            <person name="Szollosi G."/>
            <person name="Zifcakova L."/>
            <person name="Stursova M."/>
            <person name="Spatafora J.W."/>
            <person name="Tedersoo L."/>
            <person name="Vaario L.-M."/>
            <person name="Yamada A."/>
            <person name="Yan M."/>
            <person name="Wang P."/>
            <person name="Xu J."/>
            <person name="Bruns T."/>
            <person name="Baldrian P."/>
            <person name="Vilgalys R."/>
            <person name="Henrissat B."/>
            <person name="Grigoriev I.V."/>
            <person name="Hibbett D."/>
            <person name="Nagy L.G."/>
            <person name="Martin F.M."/>
        </authorList>
    </citation>
    <scope>NUCLEOTIDE SEQUENCE</scope>
    <source>
        <strain evidence="7">Prilba</strain>
    </source>
</reference>
<evidence type="ECO:0000256" key="5">
    <source>
        <dbReference type="ARBA" id="ARBA00023242"/>
    </source>
</evidence>
<keyword evidence="5" id="KW-0539">Nucleus</keyword>
<dbReference type="EMBL" id="WHVB01000004">
    <property type="protein sequence ID" value="KAF8483778.1"/>
    <property type="molecule type" value="Genomic_DNA"/>
</dbReference>
<feature type="compositionally biased region" description="Basic residues" evidence="6">
    <location>
        <begin position="20"/>
        <end position="34"/>
    </location>
</feature>
<dbReference type="GO" id="GO:0005634">
    <property type="term" value="C:nucleus"/>
    <property type="evidence" value="ECO:0007669"/>
    <property type="project" value="UniProtKB-SubCell"/>
</dbReference>
<keyword evidence="3" id="KW-0677">Repeat</keyword>
<feature type="region of interest" description="Disordered" evidence="6">
    <location>
        <begin position="122"/>
        <end position="141"/>
    </location>
</feature>
<dbReference type="PANTHER" id="PTHR15263">
    <property type="entry name" value="I-KAPPA-B-LIKE PROTEIN IKBL"/>
    <property type="match status" value="1"/>
</dbReference>
<evidence type="ECO:0000256" key="2">
    <source>
        <dbReference type="ARBA" id="ARBA00022553"/>
    </source>
</evidence>
<evidence type="ECO:0000256" key="3">
    <source>
        <dbReference type="ARBA" id="ARBA00022737"/>
    </source>
</evidence>
<dbReference type="GO" id="GO:0043124">
    <property type="term" value="P:negative regulation of canonical NF-kappaB signal transduction"/>
    <property type="evidence" value="ECO:0007669"/>
    <property type="project" value="InterPro"/>
</dbReference>
<feature type="compositionally biased region" description="Basic and acidic residues" evidence="6">
    <location>
        <begin position="10"/>
        <end position="19"/>
    </location>
</feature>
<dbReference type="InterPro" id="IPR038753">
    <property type="entry name" value="NFKBIL1"/>
</dbReference>
<protein>
    <recommendedName>
        <fullName evidence="9">NF-kappa-B inhibitor-like protein 1</fullName>
    </recommendedName>
</protein>
<evidence type="ECO:0000313" key="7">
    <source>
        <dbReference type="EMBL" id="KAF8483778.1"/>
    </source>
</evidence>
<organism evidence="7 8">
    <name type="scientific">Russula ochroleuca</name>
    <dbReference type="NCBI Taxonomy" id="152965"/>
    <lineage>
        <taxon>Eukaryota</taxon>
        <taxon>Fungi</taxon>
        <taxon>Dikarya</taxon>
        <taxon>Basidiomycota</taxon>
        <taxon>Agaricomycotina</taxon>
        <taxon>Agaricomycetes</taxon>
        <taxon>Russulales</taxon>
        <taxon>Russulaceae</taxon>
        <taxon>Russula</taxon>
    </lineage>
</organism>
<proteinExistence type="predicted"/>
<feature type="region of interest" description="Disordered" evidence="6">
    <location>
        <begin position="1"/>
        <end position="75"/>
    </location>
</feature>
<name>A0A9P5N1P8_9AGAM</name>
<evidence type="ECO:0000256" key="6">
    <source>
        <dbReference type="SAM" id="MobiDB-lite"/>
    </source>
</evidence>
<dbReference type="OrthoDB" id="412109at2759"/>
<accession>A0A9P5N1P8</accession>
<gene>
    <name evidence="7" type="ORF">DFH94DRAFT_324690</name>
</gene>
<keyword evidence="2" id="KW-0597">Phosphoprotein</keyword>
<evidence type="ECO:0000256" key="1">
    <source>
        <dbReference type="ARBA" id="ARBA00004123"/>
    </source>
</evidence>
<dbReference type="Proteomes" id="UP000759537">
    <property type="component" value="Unassembled WGS sequence"/>
</dbReference>
<keyword evidence="4" id="KW-0040">ANK repeat</keyword>
<dbReference type="PANTHER" id="PTHR15263:SF1">
    <property type="entry name" value="NF-KAPPA-B INHIBITOR-LIKE PROTEIN 1"/>
    <property type="match status" value="1"/>
</dbReference>
<feature type="compositionally biased region" description="Basic and acidic residues" evidence="6">
    <location>
        <begin position="35"/>
        <end position="47"/>
    </location>
</feature>
<evidence type="ECO:0000313" key="8">
    <source>
        <dbReference type="Proteomes" id="UP000759537"/>
    </source>
</evidence>
<dbReference type="AlphaFoldDB" id="A0A9P5N1P8"/>
<reference evidence="7" key="2">
    <citation type="journal article" date="2020" name="Nat. Commun.">
        <title>Large-scale genome sequencing of mycorrhizal fungi provides insights into the early evolution of symbiotic traits.</title>
        <authorList>
            <person name="Miyauchi S."/>
            <person name="Kiss E."/>
            <person name="Kuo A."/>
            <person name="Drula E."/>
            <person name="Kohler A."/>
            <person name="Sanchez-Garcia M."/>
            <person name="Morin E."/>
            <person name="Andreopoulos B."/>
            <person name="Barry K.W."/>
            <person name="Bonito G."/>
            <person name="Buee M."/>
            <person name="Carver A."/>
            <person name="Chen C."/>
            <person name="Cichocki N."/>
            <person name="Clum A."/>
            <person name="Culley D."/>
            <person name="Crous P.W."/>
            <person name="Fauchery L."/>
            <person name="Girlanda M."/>
            <person name="Hayes R.D."/>
            <person name="Keri Z."/>
            <person name="LaButti K."/>
            <person name="Lipzen A."/>
            <person name="Lombard V."/>
            <person name="Magnuson J."/>
            <person name="Maillard F."/>
            <person name="Murat C."/>
            <person name="Nolan M."/>
            <person name="Ohm R.A."/>
            <person name="Pangilinan J."/>
            <person name="Pereira M.F."/>
            <person name="Perotto S."/>
            <person name="Peter M."/>
            <person name="Pfister S."/>
            <person name="Riley R."/>
            <person name="Sitrit Y."/>
            <person name="Stielow J.B."/>
            <person name="Szollosi G."/>
            <person name="Zifcakova L."/>
            <person name="Stursova M."/>
            <person name="Spatafora J.W."/>
            <person name="Tedersoo L."/>
            <person name="Vaario L.M."/>
            <person name="Yamada A."/>
            <person name="Yan M."/>
            <person name="Wang P."/>
            <person name="Xu J."/>
            <person name="Bruns T."/>
            <person name="Baldrian P."/>
            <person name="Vilgalys R."/>
            <person name="Dunand C."/>
            <person name="Henrissat B."/>
            <person name="Grigoriev I.V."/>
            <person name="Hibbett D."/>
            <person name="Nagy L.G."/>
            <person name="Martin F.M."/>
        </authorList>
    </citation>
    <scope>NUCLEOTIDE SEQUENCE</scope>
    <source>
        <strain evidence="7">Prilba</strain>
    </source>
</reference>
<sequence length="324" mass="36803">MPKGLRLKKTPTEQVEHDMRRARRAAKKAAHRQYRAHDGDFDSDGRSSKRSRTVGDDGVNLDPSFSGPEPSPLRDGAHTVVEEEIFQEKLWNALGEDERLDGIEARLNEDVYVPRRWRGISSQASSSDTVGGPGDNPNIMNDDEYAEWVRAGMRRKRDAAAHREQERQRVLRAWAQAEIARVLKTDEDARRRARHERKRRRHADALDAYKQCWVGLLESKSKSADLGFGDIPWPVPDIPPDLSQITAEAVSAFLFFPEEGLDEAERGRTRKEELRGTMLRFHPDKFEGRVIPQVKHEERAAVREGANAVTRAITALMADRGDIT</sequence>